<protein>
    <submittedName>
        <fullName evidence="3">DUF2207 domain-containing protein</fullName>
    </submittedName>
</protein>
<evidence type="ECO:0000256" key="1">
    <source>
        <dbReference type="SAM" id="Phobius"/>
    </source>
</evidence>
<dbReference type="EMBL" id="JACBXQ010000003">
    <property type="protein sequence ID" value="MBG9986577.1"/>
    <property type="molecule type" value="Genomic_DNA"/>
</dbReference>
<feature type="transmembrane region" description="Helical" evidence="1">
    <location>
        <begin position="281"/>
        <end position="299"/>
    </location>
</feature>
<dbReference type="Pfam" id="PF20990">
    <property type="entry name" value="DUF2207_C"/>
    <property type="match status" value="1"/>
</dbReference>
<keyword evidence="1" id="KW-1133">Transmembrane helix</keyword>
<dbReference type="InterPro" id="IPR048389">
    <property type="entry name" value="YciQ-like_C"/>
</dbReference>
<feature type="transmembrane region" description="Helical" evidence="1">
    <location>
        <begin position="491"/>
        <end position="511"/>
    </location>
</feature>
<dbReference type="Proteomes" id="UP000721415">
    <property type="component" value="Unassembled WGS sequence"/>
</dbReference>
<evidence type="ECO:0000313" key="3">
    <source>
        <dbReference type="EMBL" id="MBG9986577.1"/>
    </source>
</evidence>
<keyword evidence="1" id="KW-0812">Transmembrane</keyword>
<accession>A0ABS0LRB8</accession>
<feature type="transmembrane region" description="Helical" evidence="1">
    <location>
        <begin position="458"/>
        <end position="479"/>
    </location>
</feature>
<gene>
    <name evidence="3" type="ORF">HZY91_06665</name>
</gene>
<comment type="caution">
    <text evidence="3">The sequence shown here is derived from an EMBL/GenBank/DDBJ whole genome shotgun (WGS) entry which is preliminary data.</text>
</comment>
<keyword evidence="4" id="KW-1185">Reference proteome</keyword>
<organism evidence="3 4">
    <name type="scientific">Facklamia lactis</name>
    <dbReference type="NCBI Taxonomy" id="2749967"/>
    <lineage>
        <taxon>Bacteria</taxon>
        <taxon>Bacillati</taxon>
        <taxon>Bacillota</taxon>
        <taxon>Bacilli</taxon>
        <taxon>Lactobacillales</taxon>
        <taxon>Aerococcaceae</taxon>
        <taxon>Facklamia</taxon>
    </lineage>
</organism>
<feature type="domain" description="Predicted membrane protein YciQ-like C-terminal" evidence="2">
    <location>
        <begin position="321"/>
        <end position="563"/>
    </location>
</feature>
<feature type="transmembrane region" description="Helical" evidence="1">
    <location>
        <begin position="12"/>
        <end position="32"/>
    </location>
</feature>
<evidence type="ECO:0000259" key="2">
    <source>
        <dbReference type="Pfam" id="PF20990"/>
    </source>
</evidence>
<keyword evidence="1" id="KW-0472">Membrane</keyword>
<proteinExistence type="predicted"/>
<evidence type="ECO:0000313" key="4">
    <source>
        <dbReference type="Proteomes" id="UP000721415"/>
    </source>
</evidence>
<sequence length="627" mass="72468">MILPKKLILNHHLCWLYLIIVGFLLTVGTLSWKFNMTVKAQDIDYQLLEQKASAEVDASGKTKLILQYKYDANYLPEVSYQIPTNSQKISFYRVGVLEEGATQPTYLSETSSGAAGSFQMKQEKDNAEIVISYPLANEKTTFIIEYELDQLVTNYQDIAYYNSSWIPQAVENGEIIKVQLILPGDLSDQSEFKMWVHGQEDKYIDTIVKDGKSISNIEVAYSQYGSKKIDLHALFPKSFTPHNEQVVEVERKEAIILHEQALSEQEKTDIQSKQNDIRNRMLAWVFIPILITIILYWVYYTKRQENPLDEGMSDLLSVKIPPEDISPAIVKSLVYQQSPDSNSLAACLLELGRKGYLKLMPVRMAKRSHSQTRSGYTIMVSQVEDAPPISLLQTHERHAYHLFTVEHKMSQTVEEMVFQLKQNKTYRKQKIIGWKKYVDAVELRSVHENFVPGRLKRWLVLTGSLWLFIALMIMIMMVVDVFKWDAMQHLGWSLLLSSLNIIAIVILIILISRQSFITDHQLEQRKKWTRFYQILQESNKYDLPAMGDVTQWDQNISYALALNATSTIQQRYTYQFDMEALESLSHSYNADLYRVHGSIADILQSSIRELVGLLDPKTKWMENLKEN</sequence>
<name>A0ABS0LRB8_9LACT</name>
<reference evidence="3 4" key="1">
    <citation type="submission" date="2020-07" db="EMBL/GenBank/DDBJ databases">
        <title>Facklamia lactis sp. nov., isolated from raw milk.</title>
        <authorList>
            <person name="Doll E.V."/>
            <person name="Huptas C."/>
            <person name="Staib L."/>
            <person name="Wenning M."/>
            <person name="Scherer S."/>
        </authorList>
    </citation>
    <scope>NUCLEOTIDE SEQUENCE [LARGE SCALE GENOMIC DNA]</scope>
    <source>
        <strain evidence="3 4">DSM 111018</strain>
    </source>
</reference>
<dbReference type="RefSeq" id="WP_197115486.1">
    <property type="nucleotide sequence ID" value="NZ_JACBXQ010000003.1"/>
</dbReference>